<evidence type="ECO:0000256" key="1">
    <source>
        <dbReference type="SAM" id="MobiDB-lite"/>
    </source>
</evidence>
<evidence type="ECO:0000313" key="2">
    <source>
        <dbReference type="EMBL" id="MED6211278.1"/>
    </source>
</evidence>
<name>A0ABU6YQU2_9FABA</name>
<evidence type="ECO:0000313" key="3">
    <source>
        <dbReference type="Proteomes" id="UP001341840"/>
    </source>
</evidence>
<sequence length="116" mass="12698">MPGRSSVDCVRPPRVTTSGGHCTGRAFVDSWISGGDHQRGPIITQQSSDFNESTSVRGGPAEGYDNSRIVENQQQEGSSGSGDGRPYKLRKKKKKPSKWSPSPWVKKAKDVVLRKK</sequence>
<protein>
    <submittedName>
        <fullName evidence="2">Uncharacterized protein</fullName>
    </submittedName>
</protein>
<feature type="region of interest" description="Disordered" evidence="1">
    <location>
        <begin position="1"/>
        <end position="116"/>
    </location>
</feature>
<feature type="compositionally biased region" description="Polar residues" evidence="1">
    <location>
        <begin position="43"/>
        <end position="56"/>
    </location>
</feature>
<accession>A0ABU6YQU2</accession>
<comment type="caution">
    <text evidence="2">The sequence shown here is derived from an EMBL/GenBank/DDBJ whole genome shotgun (WGS) entry which is preliminary data.</text>
</comment>
<dbReference type="EMBL" id="JASCZI010242505">
    <property type="protein sequence ID" value="MED6211278.1"/>
    <property type="molecule type" value="Genomic_DNA"/>
</dbReference>
<organism evidence="2 3">
    <name type="scientific">Stylosanthes scabra</name>
    <dbReference type="NCBI Taxonomy" id="79078"/>
    <lineage>
        <taxon>Eukaryota</taxon>
        <taxon>Viridiplantae</taxon>
        <taxon>Streptophyta</taxon>
        <taxon>Embryophyta</taxon>
        <taxon>Tracheophyta</taxon>
        <taxon>Spermatophyta</taxon>
        <taxon>Magnoliopsida</taxon>
        <taxon>eudicotyledons</taxon>
        <taxon>Gunneridae</taxon>
        <taxon>Pentapetalae</taxon>
        <taxon>rosids</taxon>
        <taxon>fabids</taxon>
        <taxon>Fabales</taxon>
        <taxon>Fabaceae</taxon>
        <taxon>Papilionoideae</taxon>
        <taxon>50 kb inversion clade</taxon>
        <taxon>dalbergioids sensu lato</taxon>
        <taxon>Dalbergieae</taxon>
        <taxon>Pterocarpus clade</taxon>
        <taxon>Stylosanthes</taxon>
    </lineage>
</organism>
<reference evidence="2 3" key="1">
    <citation type="journal article" date="2023" name="Plants (Basel)">
        <title>Bridging the Gap: Combining Genomics and Transcriptomics Approaches to Understand Stylosanthes scabra, an Orphan Legume from the Brazilian Caatinga.</title>
        <authorList>
            <person name="Ferreira-Neto J.R.C."/>
            <person name="da Silva M.D."/>
            <person name="Binneck E."/>
            <person name="de Melo N.F."/>
            <person name="da Silva R.H."/>
            <person name="de Melo A.L.T.M."/>
            <person name="Pandolfi V."/>
            <person name="Bustamante F.O."/>
            <person name="Brasileiro-Vidal A.C."/>
            <person name="Benko-Iseppon A.M."/>
        </authorList>
    </citation>
    <scope>NUCLEOTIDE SEQUENCE [LARGE SCALE GENOMIC DNA]</scope>
    <source>
        <tissue evidence="2">Leaves</tissue>
    </source>
</reference>
<feature type="compositionally biased region" description="Basic residues" evidence="1">
    <location>
        <begin position="87"/>
        <end position="97"/>
    </location>
</feature>
<gene>
    <name evidence="2" type="ORF">PIB30_072194</name>
</gene>
<dbReference type="Proteomes" id="UP001341840">
    <property type="component" value="Unassembled WGS sequence"/>
</dbReference>
<feature type="compositionally biased region" description="Basic and acidic residues" evidence="1">
    <location>
        <begin position="107"/>
        <end position="116"/>
    </location>
</feature>
<proteinExistence type="predicted"/>
<keyword evidence="3" id="KW-1185">Reference proteome</keyword>